<organism evidence="2 3">
    <name type="scientific">Coraliomargarita akajimensis (strain DSM 45221 / IAM 15411 / JCM 23193 / KCTC 12865 / 04OKA010-24)</name>
    <dbReference type="NCBI Taxonomy" id="583355"/>
    <lineage>
        <taxon>Bacteria</taxon>
        <taxon>Pseudomonadati</taxon>
        <taxon>Verrucomicrobiota</taxon>
        <taxon>Opitutia</taxon>
        <taxon>Puniceicoccales</taxon>
        <taxon>Coraliomargaritaceae</taxon>
        <taxon>Coraliomargarita</taxon>
    </lineage>
</organism>
<accession>D5EIV3</accession>
<dbReference type="STRING" id="583355.Caka_1332"/>
<dbReference type="Proteomes" id="UP000000925">
    <property type="component" value="Chromosome"/>
</dbReference>
<reference evidence="2 3" key="1">
    <citation type="journal article" date="2010" name="Stand. Genomic Sci.">
        <title>Complete genome sequence of Coraliomargarita akajimensis type strain (04OKA010-24).</title>
        <authorList>
            <person name="Mavromatis K."/>
            <person name="Abt B."/>
            <person name="Brambilla E."/>
            <person name="Lapidus A."/>
            <person name="Copeland A."/>
            <person name="Deshpande S."/>
            <person name="Nolan M."/>
            <person name="Lucas S."/>
            <person name="Tice H."/>
            <person name="Cheng J.F."/>
            <person name="Han C."/>
            <person name="Detter J.C."/>
            <person name="Woyke T."/>
            <person name="Goodwin L."/>
            <person name="Pitluck S."/>
            <person name="Held B."/>
            <person name="Brettin T."/>
            <person name="Tapia R."/>
            <person name="Ivanova N."/>
            <person name="Mikhailova N."/>
            <person name="Pati A."/>
            <person name="Liolios K."/>
            <person name="Chen A."/>
            <person name="Palaniappan K."/>
            <person name="Land M."/>
            <person name="Hauser L."/>
            <person name="Chang Y.J."/>
            <person name="Jeffries C.D."/>
            <person name="Rohde M."/>
            <person name="Goker M."/>
            <person name="Bristow J."/>
            <person name="Eisen J.A."/>
            <person name="Markowitz V."/>
            <person name="Hugenholtz P."/>
            <person name="Klenk H.P."/>
            <person name="Kyrpides N.C."/>
        </authorList>
    </citation>
    <scope>NUCLEOTIDE SEQUENCE [LARGE SCALE GENOMIC DNA]</scope>
    <source>
        <strain evidence="3">DSM 45221 / IAM 15411 / JCM 23193 / KCTC 12865</strain>
    </source>
</reference>
<sequence length="418" mass="46036">MGQVSRRIVLATLGSCILFVICVLGQGTIPQGEGEYLDPFTVPDSQPNASDGKSLAQLYLEKRIRELEYELKLARSELARITSTEVSQPTEPASSAATLPARSVQPSEIPQGALVVVSGPKGSGSGFVAEMKGRTFFVTNIHVLGAARGAELNTIDGQRLNLGQGAFLSQNRDVAIVPIEWSGPVMKLSTSLNYDEVAIGDSITVMGNSSGAGVATKLSGEIRGIGATELEVSAEFVPGNSGSPIIHDELGTVVAIASYLKDFSSDSKWTEDTDFDAIRRFGFRLDGTIEWERVSMSELHRQAEAYHLFEHRTSMIWNISYMLLHESKLITSYRDDDSIGHLYTNISTDFNWGRGTGSAHNTQLLKRFIQSLVSEAQNDIVDTRKQLSISFYQRQFNEIVEFRDQSRAKLKQFERSRL</sequence>
<protein>
    <recommendedName>
        <fullName evidence="4">Peptidase S1 and S6 chymotrypsin/Hap</fullName>
    </recommendedName>
</protein>
<dbReference type="Pfam" id="PF13365">
    <property type="entry name" value="Trypsin_2"/>
    <property type="match status" value="1"/>
</dbReference>
<dbReference type="OrthoDB" id="193160at2"/>
<feature type="compositionally biased region" description="Polar residues" evidence="1">
    <location>
        <begin position="82"/>
        <end position="97"/>
    </location>
</feature>
<feature type="region of interest" description="Disordered" evidence="1">
    <location>
        <begin position="82"/>
        <end position="102"/>
    </location>
</feature>
<dbReference type="SUPFAM" id="SSF50494">
    <property type="entry name" value="Trypsin-like serine proteases"/>
    <property type="match status" value="1"/>
</dbReference>
<evidence type="ECO:0000256" key="1">
    <source>
        <dbReference type="SAM" id="MobiDB-lite"/>
    </source>
</evidence>
<evidence type="ECO:0000313" key="2">
    <source>
        <dbReference type="EMBL" id="ADE54352.1"/>
    </source>
</evidence>
<dbReference type="InterPro" id="IPR009003">
    <property type="entry name" value="Peptidase_S1_PA"/>
</dbReference>
<evidence type="ECO:0000313" key="3">
    <source>
        <dbReference type="Proteomes" id="UP000000925"/>
    </source>
</evidence>
<dbReference type="AlphaFoldDB" id="D5EIV3"/>
<evidence type="ECO:0008006" key="4">
    <source>
        <dbReference type="Google" id="ProtNLM"/>
    </source>
</evidence>
<gene>
    <name evidence="2" type="ordered locus">Caka_1332</name>
</gene>
<dbReference type="Gene3D" id="2.40.10.120">
    <property type="match status" value="1"/>
</dbReference>
<dbReference type="HOGENOM" id="CLU_656749_0_0_0"/>
<dbReference type="EMBL" id="CP001998">
    <property type="protein sequence ID" value="ADE54352.1"/>
    <property type="molecule type" value="Genomic_DNA"/>
</dbReference>
<keyword evidence="3" id="KW-1185">Reference proteome</keyword>
<dbReference type="eggNOG" id="COG0265">
    <property type="taxonomic scope" value="Bacteria"/>
</dbReference>
<proteinExistence type="predicted"/>
<dbReference type="KEGG" id="caa:Caka_1332"/>
<name>D5EIV3_CORAD</name>